<reference evidence="8" key="1">
    <citation type="submission" date="2012-08" db="EMBL/GenBank/DDBJ databases">
        <title>The Genome Sequence of Wuchereria bancrofti.</title>
        <authorList>
            <person name="Nutman T.B."/>
            <person name="Fink D.L."/>
            <person name="Russ C."/>
            <person name="Young S."/>
            <person name="Zeng Q."/>
            <person name="Koehrsen M."/>
            <person name="Alvarado L."/>
            <person name="Berlin A."/>
            <person name="Chapman S.B."/>
            <person name="Chen Z."/>
            <person name="Freedman E."/>
            <person name="Gellesch M."/>
            <person name="Goldberg J."/>
            <person name="Griggs A."/>
            <person name="Gujja S."/>
            <person name="Heilman E.R."/>
            <person name="Heiman D."/>
            <person name="Hepburn T."/>
            <person name="Howarth C."/>
            <person name="Jen D."/>
            <person name="Larson L."/>
            <person name="Lewis B."/>
            <person name="Mehta T."/>
            <person name="Park D."/>
            <person name="Pearson M."/>
            <person name="Roberts A."/>
            <person name="Saif S."/>
            <person name="Shea T."/>
            <person name="Shenoy N."/>
            <person name="Sisk P."/>
            <person name="Stolte C."/>
            <person name="Sykes S."/>
            <person name="Walk T."/>
            <person name="White J."/>
            <person name="Yandava C."/>
            <person name="Haas B."/>
            <person name="Henn M.R."/>
            <person name="Nusbaum C."/>
            <person name="Birren B."/>
        </authorList>
    </citation>
    <scope>NUCLEOTIDE SEQUENCE [LARGE SCALE GENOMIC DNA]</scope>
    <source>
        <strain evidence="8">NA</strain>
    </source>
</reference>
<evidence type="ECO:0000256" key="6">
    <source>
        <dbReference type="SAM" id="Phobius"/>
    </source>
</evidence>
<dbReference type="EMBL" id="ADBV01024852">
    <property type="protein sequence ID" value="EJW69912.1"/>
    <property type="molecule type" value="Genomic_DNA"/>
</dbReference>
<evidence type="ECO:0000313" key="8">
    <source>
        <dbReference type="Proteomes" id="UP000004810"/>
    </source>
</evidence>
<feature type="transmembrane region" description="Helical" evidence="6">
    <location>
        <begin position="7"/>
        <end position="27"/>
    </location>
</feature>
<dbReference type="GO" id="GO:0015165">
    <property type="term" value="F:pyrimidine nucleotide-sugar transmembrane transporter activity"/>
    <property type="evidence" value="ECO:0007669"/>
    <property type="project" value="InterPro"/>
</dbReference>
<name>J9DZ81_WUCBA</name>
<protein>
    <submittedName>
        <fullName evidence="7">Uncharacterized protein</fullName>
    </submittedName>
</protein>
<evidence type="ECO:0000256" key="3">
    <source>
        <dbReference type="ARBA" id="ARBA00022692"/>
    </source>
</evidence>
<organism evidence="7 8">
    <name type="scientific">Wuchereria bancrofti</name>
    <dbReference type="NCBI Taxonomy" id="6293"/>
    <lineage>
        <taxon>Eukaryota</taxon>
        <taxon>Metazoa</taxon>
        <taxon>Ecdysozoa</taxon>
        <taxon>Nematoda</taxon>
        <taxon>Chromadorea</taxon>
        <taxon>Rhabditida</taxon>
        <taxon>Spirurina</taxon>
        <taxon>Spiruromorpha</taxon>
        <taxon>Filarioidea</taxon>
        <taxon>Onchocercidae</taxon>
        <taxon>Wuchereria</taxon>
    </lineage>
</organism>
<keyword evidence="3 6" id="KW-0812">Transmembrane</keyword>
<accession>J9DZ81</accession>
<gene>
    <name evidence="7" type="ORF">WUBG_19181</name>
</gene>
<keyword evidence="2" id="KW-0762">Sugar transport</keyword>
<sequence length="49" mass="5526">MFHGFDILVWILISMNSAGGLLISIVIKYADNIAKTYAQHYMVTIIEIP</sequence>
<evidence type="ECO:0000256" key="4">
    <source>
        <dbReference type="ARBA" id="ARBA00022989"/>
    </source>
</evidence>
<dbReference type="GO" id="GO:0000139">
    <property type="term" value="C:Golgi membrane"/>
    <property type="evidence" value="ECO:0007669"/>
    <property type="project" value="InterPro"/>
</dbReference>
<evidence type="ECO:0000256" key="2">
    <source>
        <dbReference type="ARBA" id="ARBA00022597"/>
    </source>
</evidence>
<comment type="subcellular location">
    <subcellularLocation>
        <location evidence="1">Membrane</location>
        <topology evidence="1">Multi-pass membrane protein</topology>
    </subcellularLocation>
</comment>
<comment type="caution">
    <text evidence="7">The sequence shown here is derived from an EMBL/GenBank/DDBJ whole genome shotgun (WGS) entry which is preliminary data.</text>
</comment>
<evidence type="ECO:0000256" key="1">
    <source>
        <dbReference type="ARBA" id="ARBA00004141"/>
    </source>
</evidence>
<dbReference type="AlphaFoldDB" id="J9DZ81"/>
<evidence type="ECO:0000313" key="7">
    <source>
        <dbReference type="EMBL" id="EJW69912.1"/>
    </source>
</evidence>
<dbReference type="Proteomes" id="UP000004810">
    <property type="component" value="Unassembled WGS sequence"/>
</dbReference>
<dbReference type="PANTHER" id="PTHR10231">
    <property type="entry name" value="NUCLEOTIDE-SUGAR TRANSMEMBRANE TRANSPORTER"/>
    <property type="match status" value="1"/>
</dbReference>
<dbReference type="Pfam" id="PF04142">
    <property type="entry name" value="Nuc_sug_transp"/>
    <property type="match status" value="1"/>
</dbReference>
<keyword evidence="4 6" id="KW-1133">Transmembrane helix</keyword>
<dbReference type="InterPro" id="IPR007271">
    <property type="entry name" value="Nuc_sug_transpt"/>
</dbReference>
<proteinExistence type="predicted"/>
<evidence type="ECO:0000256" key="5">
    <source>
        <dbReference type="ARBA" id="ARBA00023136"/>
    </source>
</evidence>
<keyword evidence="2" id="KW-0813">Transport</keyword>
<keyword evidence="5 6" id="KW-0472">Membrane</keyword>